<comment type="caution">
    <text evidence="1">The sequence shown here is derived from an EMBL/GenBank/DDBJ whole genome shotgun (WGS) entry which is preliminary data.</text>
</comment>
<organism evidence="1 2">
    <name type="scientific">Brassica cretica</name>
    <name type="common">Mustard</name>
    <dbReference type="NCBI Taxonomy" id="69181"/>
    <lineage>
        <taxon>Eukaryota</taxon>
        <taxon>Viridiplantae</taxon>
        <taxon>Streptophyta</taxon>
        <taxon>Embryophyta</taxon>
        <taxon>Tracheophyta</taxon>
        <taxon>Spermatophyta</taxon>
        <taxon>Magnoliopsida</taxon>
        <taxon>eudicotyledons</taxon>
        <taxon>Gunneridae</taxon>
        <taxon>Pentapetalae</taxon>
        <taxon>rosids</taxon>
        <taxon>malvids</taxon>
        <taxon>Brassicales</taxon>
        <taxon>Brassicaceae</taxon>
        <taxon>Brassiceae</taxon>
        <taxon>Brassica</taxon>
    </lineage>
</organism>
<dbReference type="AlphaFoldDB" id="A0A8S9SSA7"/>
<reference evidence="1" key="1">
    <citation type="submission" date="2019-12" db="EMBL/GenBank/DDBJ databases">
        <title>Genome sequencing and annotation of Brassica cretica.</title>
        <authorList>
            <person name="Studholme D.J."/>
            <person name="Sarris P."/>
        </authorList>
    </citation>
    <scope>NUCLEOTIDE SEQUENCE</scope>
    <source>
        <strain evidence="1">PFS-109/04</strain>
        <tissue evidence="1">Leaf</tissue>
    </source>
</reference>
<proteinExistence type="predicted"/>
<protein>
    <submittedName>
        <fullName evidence="1">Uncharacterized protein</fullName>
    </submittedName>
</protein>
<evidence type="ECO:0000313" key="2">
    <source>
        <dbReference type="Proteomes" id="UP000712600"/>
    </source>
</evidence>
<dbReference type="EMBL" id="QGKX02000004">
    <property type="protein sequence ID" value="KAF3603919.1"/>
    <property type="molecule type" value="Genomic_DNA"/>
</dbReference>
<gene>
    <name evidence="1" type="ORF">F2Q69_00036388</name>
</gene>
<name>A0A8S9SSA7_BRACR</name>
<sequence length="171" mass="19492">MVPLVLLHPFASNCPPTGPLNRPTASWQFHHRKPTPLAVAQALVQPWVHTAPSSHMSHLHGLVTARQRPHWSGPEHSAKLRLQRYPSLNAPRSWLASLVFLSCMFFTDLLLTFEKFSKFRGRLDVDEDTCFQDVTAGNESVIPWAALRWDEVRWFTLVEVMVAWACLRSPS</sequence>
<dbReference type="Proteomes" id="UP000712600">
    <property type="component" value="Unassembled WGS sequence"/>
</dbReference>
<accession>A0A8S9SSA7</accession>
<evidence type="ECO:0000313" key="1">
    <source>
        <dbReference type="EMBL" id="KAF3603919.1"/>
    </source>
</evidence>